<reference evidence="2 3" key="1">
    <citation type="journal article" date="2014" name="Science">
        <title>Plant genetics. Early allopolyploid evolution in the post-Neolithic Brassica napus oilseed genome.</title>
        <authorList>
            <person name="Chalhoub B."/>
            <person name="Denoeud F."/>
            <person name="Liu S."/>
            <person name="Parkin I.A."/>
            <person name="Tang H."/>
            <person name="Wang X."/>
            <person name="Chiquet J."/>
            <person name="Belcram H."/>
            <person name="Tong C."/>
            <person name="Samans B."/>
            <person name="Correa M."/>
            <person name="Da Silva C."/>
            <person name="Just J."/>
            <person name="Falentin C."/>
            <person name="Koh C.S."/>
            <person name="Le Clainche I."/>
            <person name="Bernard M."/>
            <person name="Bento P."/>
            <person name="Noel B."/>
            <person name="Labadie K."/>
            <person name="Alberti A."/>
            <person name="Charles M."/>
            <person name="Arnaud D."/>
            <person name="Guo H."/>
            <person name="Daviaud C."/>
            <person name="Alamery S."/>
            <person name="Jabbari K."/>
            <person name="Zhao M."/>
            <person name="Edger P.P."/>
            <person name="Chelaifa H."/>
            <person name="Tack D."/>
            <person name="Lassalle G."/>
            <person name="Mestiri I."/>
            <person name="Schnel N."/>
            <person name="Le Paslier M.C."/>
            <person name="Fan G."/>
            <person name="Renault V."/>
            <person name="Bayer P.E."/>
            <person name="Golicz A.A."/>
            <person name="Manoli S."/>
            <person name="Lee T.H."/>
            <person name="Thi V.H."/>
            <person name="Chalabi S."/>
            <person name="Hu Q."/>
            <person name="Fan C."/>
            <person name="Tollenaere R."/>
            <person name="Lu Y."/>
            <person name="Battail C."/>
            <person name="Shen J."/>
            <person name="Sidebottom C.H."/>
            <person name="Wang X."/>
            <person name="Canaguier A."/>
            <person name="Chauveau A."/>
            <person name="Berard A."/>
            <person name="Deniot G."/>
            <person name="Guan M."/>
            <person name="Liu Z."/>
            <person name="Sun F."/>
            <person name="Lim Y.P."/>
            <person name="Lyons E."/>
            <person name="Town C.D."/>
            <person name="Bancroft I."/>
            <person name="Wang X."/>
            <person name="Meng J."/>
            <person name="Ma J."/>
            <person name="Pires J.C."/>
            <person name="King G.J."/>
            <person name="Brunel D."/>
            <person name="Delourme R."/>
            <person name="Renard M."/>
            <person name="Aury J.M."/>
            <person name="Adams K.L."/>
            <person name="Batley J."/>
            <person name="Snowdon R.J."/>
            <person name="Tost J."/>
            <person name="Edwards D."/>
            <person name="Zhou Y."/>
            <person name="Hua W."/>
            <person name="Sharpe A.G."/>
            <person name="Paterson A.H."/>
            <person name="Guan C."/>
            <person name="Wincker P."/>
        </authorList>
    </citation>
    <scope>NUCLEOTIDE SEQUENCE [LARGE SCALE GENOMIC DNA]</scope>
    <source>
        <strain evidence="3">cv. Darmor-bzh</strain>
    </source>
</reference>
<evidence type="ECO:0000313" key="3">
    <source>
        <dbReference type="Proteomes" id="UP000028999"/>
    </source>
</evidence>
<sequence>MPMSQRAGRWWTKPQDWDLLLGLHGWLLRKEATD</sequence>
<organism evidence="2 3">
    <name type="scientific">Brassica napus</name>
    <name type="common">Rape</name>
    <dbReference type="NCBI Taxonomy" id="3708"/>
    <lineage>
        <taxon>Eukaryota</taxon>
        <taxon>Viridiplantae</taxon>
        <taxon>Streptophyta</taxon>
        <taxon>Embryophyta</taxon>
        <taxon>Tracheophyta</taxon>
        <taxon>Spermatophyta</taxon>
        <taxon>Magnoliopsida</taxon>
        <taxon>eudicotyledons</taxon>
        <taxon>Gunneridae</taxon>
        <taxon>Pentapetalae</taxon>
        <taxon>rosids</taxon>
        <taxon>malvids</taxon>
        <taxon>Brassicales</taxon>
        <taxon>Brassicaceae</taxon>
        <taxon>Brassiceae</taxon>
        <taxon>Brassica</taxon>
    </lineage>
</organism>
<name>A0A078H0R2_BRANA</name>
<dbReference type="AlphaFoldDB" id="A0A078H0R2"/>
<dbReference type="EMBL" id="HG994356">
    <property type="protein sequence ID" value="CAF2145161.1"/>
    <property type="molecule type" value="Genomic_DNA"/>
</dbReference>
<proteinExistence type="predicted"/>
<dbReference type="EMBL" id="LK032270">
    <property type="protein sequence ID" value="CDY31366.1"/>
    <property type="molecule type" value="Genomic_DNA"/>
</dbReference>
<keyword evidence="3" id="KW-1185">Reference proteome</keyword>
<gene>
    <name evidence="2" type="primary">BnaA02g33750D</name>
    <name evidence="1" type="ORF">DARMORV10_A02P42830.1</name>
    <name evidence="2" type="ORF">GSBRNA2T00047559001</name>
</gene>
<dbReference type="PaxDb" id="3708-A0A078H0R2"/>
<protein>
    <submittedName>
        <fullName evidence="1">(rape) hypothetical protein</fullName>
    </submittedName>
    <submittedName>
        <fullName evidence="2">BnaA02g33750D protein</fullName>
    </submittedName>
</protein>
<dbReference type="Gramene" id="CDY31366">
    <property type="protein sequence ID" value="CDY31366"/>
    <property type="gene ID" value="GSBRNA2T00047559001"/>
</dbReference>
<dbReference type="Proteomes" id="UP001295469">
    <property type="component" value="Chromosome A02"/>
</dbReference>
<dbReference type="Proteomes" id="UP000028999">
    <property type="component" value="Unassembled WGS sequence"/>
</dbReference>
<evidence type="ECO:0000313" key="2">
    <source>
        <dbReference type="EMBL" id="CDY31366.1"/>
    </source>
</evidence>
<reference evidence="1" key="3">
    <citation type="submission" date="2021-01" db="EMBL/GenBank/DDBJ databases">
        <authorList>
            <consortium name="Genoscope - CEA"/>
            <person name="William W."/>
        </authorList>
    </citation>
    <scope>NUCLEOTIDE SEQUENCE</scope>
</reference>
<reference evidence="2" key="2">
    <citation type="submission" date="2014-06" db="EMBL/GenBank/DDBJ databases">
        <authorList>
            <person name="Genoscope - CEA"/>
        </authorList>
    </citation>
    <scope>NUCLEOTIDE SEQUENCE</scope>
</reference>
<accession>A0A078H0R2</accession>
<evidence type="ECO:0000313" key="1">
    <source>
        <dbReference type="EMBL" id="CAF2145161.1"/>
    </source>
</evidence>